<evidence type="ECO:0000313" key="2">
    <source>
        <dbReference type="Proteomes" id="UP000230423"/>
    </source>
</evidence>
<gene>
    <name evidence="1" type="ORF">TELCIR_20374</name>
</gene>
<proteinExistence type="predicted"/>
<sequence length="63" mass="7529">MYSSLAPQFELKHRQRRQDIQLEDRRIGIQQERNFELRRGGVPASAYNKQEEKRWLVVVGSQT</sequence>
<reference evidence="1 2" key="1">
    <citation type="submission" date="2015-09" db="EMBL/GenBank/DDBJ databases">
        <title>Draft genome of the parasitic nematode Teladorsagia circumcincta isolate WARC Sus (inbred).</title>
        <authorList>
            <person name="Mitreva M."/>
        </authorList>
    </citation>
    <scope>NUCLEOTIDE SEQUENCE [LARGE SCALE GENOMIC DNA]</scope>
    <source>
        <strain evidence="1 2">S</strain>
    </source>
</reference>
<feature type="non-terminal residue" evidence="1">
    <location>
        <position position="63"/>
    </location>
</feature>
<protein>
    <submittedName>
        <fullName evidence="1">Uncharacterized protein</fullName>
    </submittedName>
</protein>
<accession>A0A2G9TJP5</accession>
<dbReference type="AlphaFoldDB" id="A0A2G9TJP5"/>
<organism evidence="1 2">
    <name type="scientific">Teladorsagia circumcincta</name>
    <name type="common">Brown stomach worm</name>
    <name type="synonym">Ostertagia circumcincta</name>
    <dbReference type="NCBI Taxonomy" id="45464"/>
    <lineage>
        <taxon>Eukaryota</taxon>
        <taxon>Metazoa</taxon>
        <taxon>Ecdysozoa</taxon>
        <taxon>Nematoda</taxon>
        <taxon>Chromadorea</taxon>
        <taxon>Rhabditida</taxon>
        <taxon>Rhabditina</taxon>
        <taxon>Rhabditomorpha</taxon>
        <taxon>Strongyloidea</taxon>
        <taxon>Trichostrongylidae</taxon>
        <taxon>Teladorsagia</taxon>
    </lineage>
</organism>
<dbReference type="EMBL" id="KZ362011">
    <property type="protein sequence ID" value="PIO58196.1"/>
    <property type="molecule type" value="Genomic_DNA"/>
</dbReference>
<dbReference type="Proteomes" id="UP000230423">
    <property type="component" value="Unassembled WGS sequence"/>
</dbReference>
<keyword evidence="2" id="KW-1185">Reference proteome</keyword>
<name>A0A2G9TJP5_TELCI</name>
<evidence type="ECO:0000313" key="1">
    <source>
        <dbReference type="EMBL" id="PIO58196.1"/>
    </source>
</evidence>